<reference evidence="2" key="2">
    <citation type="journal article" date="2015" name="Data Brief">
        <title>Shoot transcriptome of the giant reed, Arundo donax.</title>
        <authorList>
            <person name="Barrero R.A."/>
            <person name="Guerrero F.D."/>
            <person name="Moolhuijzen P."/>
            <person name="Goolsby J.A."/>
            <person name="Tidwell J."/>
            <person name="Bellgard S.E."/>
            <person name="Bellgard M.I."/>
        </authorList>
    </citation>
    <scope>NUCLEOTIDE SEQUENCE</scope>
    <source>
        <tissue evidence="2">Shoot tissue taken approximately 20 cm above the soil surface</tissue>
    </source>
</reference>
<accession>A0A0A9CTT4</accession>
<proteinExistence type="predicted"/>
<evidence type="ECO:0000256" key="1">
    <source>
        <dbReference type="SAM" id="Phobius"/>
    </source>
</evidence>
<keyword evidence="1" id="KW-1133">Transmembrane helix</keyword>
<dbReference type="EMBL" id="GBRH01218166">
    <property type="protein sequence ID" value="JAD79729.1"/>
    <property type="molecule type" value="Transcribed_RNA"/>
</dbReference>
<evidence type="ECO:0000313" key="2">
    <source>
        <dbReference type="EMBL" id="JAD79729.1"/>
    </source>
</evidence>
<reference evidence="2" key="1">
    <citation type="submission" date="2014-09" db="EMBL/GenBank/DDBJ databases">
        <authorList>
            <person name="Magalhaes I.L.F."/>
            <person name="Oliveira U."/>
            <person name="Santos F.R."/>
            <person name="Vidigal T.H.D.A."/>
            <person name="Brescovit A.D."/>
            <person name="Santos A.J."/>
        </authorList>
    </citation>
    <scope>NUCLEOTIDE SEQUENCE</scope>
    <source>
        <tissue evidence="2">Shoot tissue taken approximately 20 cm above the soil surface</tissue>
    </source>
</reference>
<keyword evidence="1" id="KW-0472">Membrane</keyword>
<organism evidence="2">
    <name type="scientific">Arundo donax</name>
    <name type="common">Giant reed</name>
    <name type="synonym">Donax arundinaceus</name>
    <dbReference type="NCBI Taxonomy" id="35708"/>
    <lineage>
        <taxon>Eukaryota</taxon>
        <taxon>Viridiplantae</taxon>
        <taxon>Streptophyta</taxon>
        <taxon>Embryophyta</taxon>
        <taxon>Tracheophyta</taxon>
        <taxon>Spermatophyta</taxon>
        <taxon>Magnoliopsida</taxon>
        <taxon>Liliopsida</taxon>
        <taxon>Poales</taxon>
        <taxon>Poaceae</taxon>
        <taxon>PACMAD clade</taxon>
        <taxon>Arundinoideae</taxon>
        <taxon>Arundineae</taxon>
        <taxon>Arundo</taxon>
    </lineage>
</organism>
<keyword evidence="1" id="KW-0812">Transmembrane</keyword>
<dbReference type="AlphaFoldDB" id="A0A0A9CTT4"/>
<name>A0A0A9CTT4_ARUDO</name>
<sequence>MVFSPSSTVFSILSTRGGSGPQVLSVLMKVEKSRPTLFAALSSSGTIVSGTVLLLVYTTAPPYPSHASFLPR</sequence>
<protein>
    <submittedName>
        <fullName evidence="2">Uncharacterized protein</fullName>
    </submittedName>
</protein>
<feature type="transmembrane region" description="Helical" evidence="1">
    <location>
        <begin position="37"/>
        <end position="60"/>
    </location>
</feature>